<sequence>MVWCGAPLKQVVEGNLLEVARRAGRSGATRQYKIQAELVITDTCTSRRTDGAARQHGKLCRFLH</sequence>
<reference evidence="1 2" key="1">
    <citation type="journal article" date="2018" name="Front. Plant Sci.">
        <title>Red Clover (Trifolium pratense) and Zigzag Clover (T. medium) - A Picture of Genomic Similarities and Differences.</title>
        <authorList>
            <person name="Dluhosova J."/>
            <person name="Istvanek J."/>
            <person name="Nedelnik J."/>
            <person name="Repkova J."/>
        </authorList>
    </citation>
    <scope>NUCLEOTIDE SEQUENCE [LARGE SCALE GENOMIC DNA]</scope>
    <source>
        <strain evidence="2">cv. 10/8</strain>
        <tissue evidence="1">Leaf</tissue>
    </source>
</reference>
<evidence type="ECO:0000313" key="1">
    <source>
        <dbReference type="EMBL" id="MCI07541.1"/>
    </source>
</evidence>
<dbReference type="Proteomes" id="UP000265520">
    <property type="component" value="Unassembled WGS sequence"/>
</dbReference>
<accession>A0A392P647</accession>
<protein>
    <submittedName>
        <fullName evidence="1">Uncharacterized protein</fullName>
    </submittedName>
</protein>
<proteinExistence type="predicted"/>
<name>A0A392P647_9FABA</name>
<keyword evidence="2" id="KW-1185">Reference proteome</keyword>
<organism evidence="1 2">
    <name type="scientific">Trifolium medium</name>
    <dbReference type="NCBI Taxonomy" id="97028"/>
    <lineage>
        <taxon>Eukaryota</taxon>
        <taxon>Viridiplantae</taxon>
        <taxon>Streptophyta</taxon>
        <taxon>Embryophyta</taxon>
        <taxon>Tracheophyta</taxon>
        <taxon>Spermatophyta</taxon>
        <taxon>Magnoliopsida</taxon>
        <taxon>eudicotyledons</taxon>
        <taxon>Gunneridae</taxon>
        <taxon>Pentapetalae</taxon>
        <taxon>rosids</taxon>
        <taxon>fabids</taxon>
        <taxon>Fabales</taxon>
        <taxon>Fabaceae</taxon>
        <taxon>Papilionoideae</taxon>
        <taxon>50 kb inversion clade</taxon>
        <taxon>NPAAA clade</taxon>
        <taxon>Hologalegina</taxon>
        <taxon>IRL clade</taxon>
        <taxon>Trifolieae</taxon>
        <taxon>Trifolium</taxon>
    </lineage>
</organism>
<comment type="caution">
    <text evidence="1">The sequence shown here is derived from an EMBL/GenBank/DDBJ whole genome shotgun (WGS) entry which is preliminary data.</text>
</comment>
<dbReference type="AlphaFoldDB" id="A0A392P647"/>
<dbReference type="EMBL" id="LXQA010065775">
    <property type="protein sequence ID" value="MCI07541.1"/>
    <property type="molecule type" value="Genomic_DNA"/>
</dbReference>
<evidence type="ECO:0000313" key="2">
    <source>
        <dbReference type="Proteomes" id="UP000265520"/>
    </source>
</evidence>